<feature type="domain" description="LysR substrate-binding" evidence="6">
    <location>
        <begin position="3"/>
        <end position="90"/>
    </location>
</feature>
<dbReference type="InterPro" id="IPR005119">
    <property type="entry name" value="LysR_subst-bd"/>
</dbReference>
<feature type="compositionally biased region" description="Basic residues" evidence="5">
    <location>
        <begin position="197"/>
        <end position="209"/>
    </location>
</feature>
<evidence type="ECO:0000259" key="6">
    <source>
        <dbReference type="Pfam" id="PF03466"/>
    </source>
</evidence>
<keyword evidence="4" id="KW-0804">Transcription</keyword>
<evidence type="ECO:0000313" key="8">
    <source>
        <dbReference type="Proteomes" id="UP001596409"/>
    </source>
</evidence>
<evidence type="ECO:0000313" key="7">
    <source>
        <dbReference type="EMBL" id="MFC7017872.1"/>
    </source>
</evidence>
<keyword evidence="8" id="KW-1185">Reference proteome</keyword>
<dbReference type="Pfam" id="PF03466">
    <property type="entry name" value="LysR_substrate"/>
    <property type="match status" value="1"/>
</dbReference>
<accession>A0ABW2EGL3</accession>
<dbReference type="SUPFAM" id="SSF53850">
    <property type="entry name" value="Periplasmic binding protein-like II"/>
    <property type="match status" value="1"/>
</dbReference>
<keyword evidence="2" id="KW-0805">Transcription regulation</keyword>
<name>A0ABW2EGL3_9ACTN</name>
<comment type="caution">
    <text evidence="7">The sequence shown here is derived from an EMBL/GenBank/DDBJ whole genome shotgun (WGS) entry which is preliminary data.</text>
</comment>
<dbReference type="RefSeq" id="WP_229881061.1">
    <property type="nucleotide sequence ID" value="NZ_BMWA01000014.1"/>
</dbReference>
<dbReference type="Proteomes" id="UP001596409">
    <property type="component" value="Unassembled WGS sequence"/>
</dbReference>
<dbReference type="CDD" id="cd08414">
    <property type="entry name" value="PBP2_LTTR_aromatics_like"/>
    <property type="match status" value="1"/>
</dbReference>
<gene>
    <name evidence="7" type="ORF">ACFQMH_40550</name>
</gene>
<feature type="region of interest" description="Disordered" evidence="5">
    <location>
        <begin position="168"/>
        <end position="228"/>
    </location>
</feature>
<comment type="similarity">
    <text evidence="1">Belongs to the LysR transcriptional regulatory family.</text>
</comment>
<evidence type="ECO:0000256" key="1">
    <source>
        <dbReference type="ARBA" id="ARBA00009437"/>
    </source>
</evidence>
<evidence type="ECO:0000256" key="3">
    <source>
        <dbReference type="ARBA" id="ARBA00023125"/>
    </source>
</evidence>
<dbReference type="PANTHER" id="PTHR30346">
    <property type="entry name" value="TRANSCRIPTIONAL DUAL REGULATOR HCAR-RELATED"/>
    <property type="match status" value="1"/>
</dbReference>
<proteinExistence type="inferred from homology"/>
<feature type="compositionally biased region" description="Basic residues" evidence="5">
    <location>
        <begin position="176"/>
        <end position="185"/>
    </location>
</feature>
<dbReference type="EMBL" id="JBHSYM010000111">
    <property type="protein sequence ID" value="MFC7017872.1"/>
    <property type="molecule type" value="Genomic_DNA"/>
</dbReference>
<dbReference type="PANTHER" id="PTHR30346:SF28">
    <property type="entry name" value="HTH-TYPE TRANSCRIPTIONAL REGULATOR CYNR"/>
    <property type="match status" value="1"/>
</dbReference>
<keyword evidence="3" id="KW-0238">DNA-binding</keyword>
<reference evidence="8" key="1">
    <citation type="journal article" date="2019" name="Int. J. Syst. Evol. Microbiol.">
        <title>The Global Catalogue of Microorganisms (GCM) 10K type strain sequencing project: providing services to taxonomists for standard genome sequencing and annotation.</title>
        <authorList>
            <consortium name="The Broad Institute Genomics Platform"/>
            <consortium name="The Broad Institute Genome Sequencing Center for Infectious Disease"/>
            <person name="Wu L."/>
            <person name="Ma J."/>
        </authorList>
    </citation>
    <scope>NUCLEOTIDE SEQUENCE [LARGE SCALE GENOMIC DNA]</scope>
    <source>
        <strain evidence="8">JCM 4855</strain>
    </source>
</reference>
<evidence type="ECO:0000256" key="4">
    <source>
        <dbReference type="ARBA" id="ARBA00023163"/>
    </source>
</evidence>
<dbReference type="Gene3D" id="3.40.190.10">
    <property type="entry name" value="Periplasmic binding protein-like II"/>
    <property type="match status" value="2"/>
</dbReference>
<sequence length="228" mass="25821">MRPPIRREDIAPRLLADEPLIVAAPEEHWLAGADTVRVEQLRHEDFIMYGAPLGSVVNDAVVRSCLASGFHPHCAYEVTETSAALALVAARPRHRRSPCRWSWPGARTTSHRCCGTCCGCWSGTTCFPKDLKEWHEDRGRRDDHDRNHHLRAGHRGCVRCRRHRTVPQQAADRDLRRRHRARGHPGLRPPAPGVVRRTVRPPGRRRYRGRGTEVVGGVSGRHTPRAEQ</sequence>
<protein>
    <submittedName>
        <fullName evidence="7">LysR family substrate-binding domain-containing protein</fullName>
    </submittedName>
</protein>
<organism evidence="7 8">
    <name type="scientific">Streptomyces viridiviolaceus</name>
    <dbReference type="NCBI Taxonomy" id="68282"/>
    <lineage>
        <taxon>Bacteria</taxon>
        <taxon>Bacillati</taxon>
        <taxon>Actinomycetota</taxon>
        <taxon>Actinomycetes</taxon>
        <taxon>Kitasatosporales</taxon>
        <taxon>Streptomycetaceae</taxon>
        <taxon>Streptomyces</taxon>
    </lineage>
</organism>
<evidence type="ECO:0000256" key="5">
    <source>
        <dbReference type="SAM" id="MobiDB-lite"/>
    </source>
</evidence>
<evidence type="ECO:0000256" key="2">
    <source>
        <dbReference type="ARBA" id="ARBA00023015"/>
    </source>
</evidence>